<dbReference type="Pfam" id="PF07589">
    <property type="entry name" value="PEP-CTERM"/>
    <property type="match status" value="1"/>
</dbReference>
<accession>A0A2N8L385</accession>
<dbReference type="AlphaFoldDB" id="A0A2N8L385"/>
<dbReference type="InterPro" id="IPR013424">
    <property type="entry name" value="Ice-binding_C"/>
</dbReference>
<feature type="chain" id="PRO_5014847656" description="Ice-binding protein C-terminal domain-containing protein" evidence="1">
    <location>
        <begin position="24"/>
        <end position="208"/>
    </location>
</feature>
<evidence type="ECO:0000259" key="2">
    <source>
        <dbReference type="Pfam" id="PF07589"/>
    </source>
</evidence>
<keyword evidence="1" id="KW-0732">Signal</keyword>
<feature type="signal peptide" evidence="1">
    <location>
        <begin position="1"/>
        <end position="23"/>
    </location>
</feature>
<feature type="domain" description="Ice-binding protein C-terminal" evidence="2">
    <location>
        <begin position="178"/>
        <end position="202"/>
    </location>
</feature>
<dbReference type="Proteomes" id="UP000235916">
    <property type="component" value="Unassembled WGS sequence"/>
</dbReference>
<organism evidence="3 4">
    <name type="scientific">Kinneretia aquatilis</name>
    <dbReference type="NCBI Taxonomy" id="2070761"/>
    <lineage>
        <taxon>Bacteria</taxon>
        <taxon>Pseudomonadati</taxon>
        <taxon>Pseudomonadota</taxon>
        <taxon>Betaproteobacteria</taxon>
        <taxon>Burkholderiales</taxon>
        <taxon>Sphaerotilaceae</taxon>
        <taxon>Roseateles</taxon>
    </lineage>
</organism>
<proteinExistence type="predicted"/>
<dbReference type="RefSeq" id="WP_102766289.1">
    <property type="nucleotide sequence ID" value="NZ_POSP01000001.1"/>
</dbReference>
<evidence type="ECO:0000313" key="3">
    <source>
        <dbReference type="EMBL" id="PND40155.1"/>
    </source>
</evidence>
<protein>
    <recommendedName>
        <fullName evidence="2">Ice-binding protein C-terminal domain-containing protein</fullName>
    </recommendedName>
</protein>
<keyword evidence="4" id="KW-1185">Reference proteome</keyword>
<dbReference type="OrthoDB" id="8701420at2"/>
<evidence type="ECO:0000256" key="1">
    <source>
        <dbReference type="SAM" id="SignalP"/>
    </source>
</evidence>
<dbReference type="NCBIfam" id="TIGR02595">
    <property type="entry name" value="PEP_CTERM"/>
    <property type="match status" value="1"/>
</dbReference>
<gene>
    <name evidence="3" type="ORF">C1O66_01870</name>
</gene>
<name>A0A2N8L385_9BURK</name>
<dbReference type="EMBL" id="POSP01000001">
    <property type="protein sequence ID" value="PND40155.1"/>
    <property type="molecule type" value="Genomic_DNA"/>
</dbReference>
<comment type="caution">
    <text evidence="3">The sequence shown here is derived from an EMBL/GenBank/DDBJ whole genome shotgun (WGS) entry which is preliminary data.</text>
</comment>
<reference evidence="3 4" key="1">
    <citation type="submission" date="2018-01" db="EMBL/GenBank/DDBJ databases">
        <title>Draft genome sequence of Paucibacter aquatile CR182 isolated from freshwater of the Nakdong River.</title>
        <authorList>
            <person name="Choi A."/>
            <person name="Chung E.J."/>
        </authorList>
    </citation>
    <scope>NUCLEOTIDE SEQUENCE [LARGE SCALE GENOMIC DNA]</scope>
    <source>
        <strain evidence="3 4">CR182</strain>
    </source>
</reference>
<sequence length="208" mass="20841">MQTAHRLAVTAAVLAALATPSFADTTTYTNSAAFLAGLSGPGYTEAFAGLSSPASGANLSFSSGGFSYSISSLGDLYASGSVLGTSLPDQALTITFTSGNVTAVGGDFFNVNLSDEFQQVAVTLTLSDGTTTTFTPASAADSFRGFASTQVISSLTISAPGATLYASVDNLTVGSVTPVPEPSSWALMGLGLIGVGALARRRSSATQH</sequence>
<evidence type="ECO:0000313" key="4">
    <source>
        <dbReference type="Proteomes" id="UP000235916"/>
    </source>
</evidence>